<dbReference type="EMBL" id="JANAVB010033015">
    <property type="protein sequence ID" value="KAJ6809644.1"/>
    <property type="molecule type" value="Genomic_DNA"/>
</dbReference>
<dbReference type="AlphaFoldDB" id="A0AAX6F011"/>
<reference evidence="2" key="2">
    <citation type="submission" date="2023-04" db="EMBL/GenBank/DDBJ databases">
        <authorList>
            <person name="Bruccoleri R.E."/>
            <person name="Oakeley E.J."/>
            <person name="Faust A.-M."/>
            <person name="Dessus-Babus S."/>
            <person name="Altorfer M."/>
            <person name="Burckhardt D."/>
            <person name="Oertli M."/>
            <person name="Naumann U."/>
            <person name="Petersen F."/>
            <person name="Wong J."/>
        </authorList>
    </citation>
    <scope>NUCLEOTIDE SEQUENCE</scope>
    <source>
        <strain evidence="2">GSM-AAB239-AS_SAM_17_03QT</strain>
        <tissue evidence="2">Leaf</tissue>
    </source>
</reference>
<keyword evidence="3" id="KW-1185">Reference proteome</keyword>
<keyword evidence="1" id="KW-1133">Transmembrane helix</keyword>
<reference evidence="2" key="1">
    <citation type="journal article" date="2023" name="GigaByte">
        <title>Genome assembly of the bearded iris, Iris pallida Lam.</title>
        <authorList>
            <person name="Bruccoleri R.E."/>
            <person name="Oakeley E.J."/>
            <person name="Faust A.M.E."/>
            <person name="Altorfer M."/>
            <person name="Dessus-Babus S."/>
            <person name="Burckhardt D."/>
            <person name="Oertli M."/>
            <person name="Naumann U."/>
            <person name="Petersen F."/>
            <person name="Wong J."/>
        </authorList>
    </citation>
    <scope>NUCLEOTIDE SEQUENCE</scope>
    <source>
        <strain evidence="2">GSM-AAB239-AS_SAM_17_03QT</strain>
    </source>
</reference>
<comment type="caution">
    <text evidence="2">The sequence shown here is derived from an EMBL/GenBank/DDBJ whole genome shotgun (WGS) entry which is preliminary data.</text>
</comment>
<evidence type="ECO:0000256" key="1">
    <source>
        <dbReference type="SAM" id="Phobius"/>
    </source>
</evidence>
<name>A0AAX6F011_IRIPA</name>
<organism evidence="2 3">
    <name type="scientific">Iris pallida</name>
    <name type="common">Sweet iris</name>
    <dbReference type="NCBI Taxonomy" id="29817"/>
    <lineage>
        <taxon>Eukaryota</taxon>
        <taxon>Viridiplantae</taxon>
        <taxon>Streptophyta</taxon>
        <taxon>Embryophyta</taxon>
        <taxon>Tracheophyta</taxon>
        <taxon>Spermatophyta</taxon>
        <taxon>Magnoliopsida</taxon>
        <taxon>Liliopsida</taxon>
        <taxon>Asparagales</taxon>
        <taxon>Iridaceae</taxon>
        <taxon>Iridoideae</taxon>
        <taxon>Irideae</taxon>
        <taxon>Iris</taxon>
    </lineage>
</organism>
<keyword evidence="1" id="KW-0812">Transmembrane</keyword>
<dbReference type="Proteomes" id="UP001140949">
    <property type="component" value="Unassembled WGS sequence"/>
</dbReference>
<sequence>MHDGFNLVLCVFLLGAFDINHMRVYISWKYFYFGIDISISMHASLILGLRPLCHTWMFYFICRFRFLLEYSDTLGDGRSTK</sequence>
<feature type="transmembrane region" description="Helical" evidence="1">
    <location>
        <begin position="7"/>
        <end position="24"/>
    </location>
</feature>
<evidence type="ECO:0000313" key="2">
    <source>
        <dbReference type="EMBL" id="KAJ6809644.1"/>
    </source>
</evidence>
<protein>
    <submittedName>
        <fullName evidence="2">Uncharacterized protein</fullName>
    </submittedName>
</protein>
<gene>
    <name evidence="2" type="ORF">M6B38_162490</name>
</gene>
<evidence type="ECO:0000313" key="3">
    <source>
        <dbReference type="Proteomes" id="UP001140949"/>
    </source>
</evidence>
<keyword evidence="1" id="KW-0472">Membrane</keyword>
<accession>A0AAX6F011</accession>
<proteinExistence type="predicted"/>